<proteinExistence type="predicted"/>
<dbReference type="Gene3D" id="3.40.190.10">
    <property type="entry name" value="Periplasmic binding protein-like II"/>
    <property type="match status" value="2"/>
</dbReference>
<dbReference type="RefSeq" id="WP_075132712.1">
    <property type="nucleotide sequence ID" value="NZ_MSIF01000004.1"/>
</dbReference>
<dbReference type="Pfam" id="PF09084">
    <property type="entry name" value="NMT1"/>
    <property type="match status" value="1"/>
</dbReference>
<dbReference type="PROSITE" id="PS51257">
    <property type="entry name" value="PROKAR_LIPOPROTEIN"/>
    <property type="match status" value="1"/>
</dbReference>
<feature type="signal peptide" evidence="1">
    <location>
        <begin position="1"/>
        <end position="25"/>
    </location>
</feature>
<dbReference type="PANTHER" id="PTHR31528:SF15">
    <property type="entry name" value="RIBOFLAVIN-BINDING PROTEIN RIBY"/>
    <property type="match status" value="1"/>
</dbReference>
<dbReference type="PANTHER" id="PTHR31528">
    <property type="entry name" value="4-AMINO-5-HYDROXYMETHYL-2-METHYLPYRIMIDINE PHOSPHATE SYNTHASE THI11-RELATED"/>
    <property type="match status" value="1"/>
</dbReference>
<evidence type="ECO:0000313" key="4">
    <source>
        <dbReference type="Proteomes" id="UP000185696"/>
    </source>
</evidence>
<keyword evidence="4" id="KW-1185">Reference proteome</keyword>
<dbReference type="CDD" id="cd01008">
    <property type="entry name" value="PBP2_NrtA_SsuA_CpmA_like"/>
    <property type="match status" value="1"/>
</dbReference>
<name>A0A7Z1AZ42_9PSEU</name>
<gene>
    <name evidence="3" type="ORF">BLA60_10925</name>
</gene>
<accession>A0A7Z1AZ42</accession>
<dbReference type="SUPFAM" id="SSF53850">
    <property type="entry name" value="Periplasmic binding protein-like II"/>
    <property type="match status" value="1"/>
</dbReference>
<protein>
    <submittedName>
        <fullName evidence="3">Sulfonate ABC transporter substrate-binding protein</fullName>
    </submittedName>
</protein>
<dbReference type="InterPro" id="IPR027939">
    <property type="entry name" value="NMT1/THI5"/>
</dbReference>
<dbReference type="AlphaFoldDB" id="A0A7Z1AZ42"/>
<feature type="domain" description="SsuA/THI5-like" evidence="2">
    <location>
        <begin position="53"/>
        <end position="261"/>
    </location>
</feature>
<evidence type="ECO:0000256" key="1">
    <source>
        <dbReference type="SAM" id="SignalP"/>
    </source>
</evidence>
<reference evidence="3 4" key="1">
    <citation type="submission" date="2016-12" db="EMBL/GenBank/DDBJ databases">
        <title>The draft genome sequence of Actinophytocola xinjiangensis.</title>
        <authorList>
            <person name="Wang W."/>
            <person name="Yuan L."/>
        </authorList>
    </citation>
    <scope>NUCLEOTIDE SEQUENCE [LARGE SCALE GENOMIC DNA]</scope>
    <source>
        <strain evidence="3 4">CGMCC 4.4663</strain>
    </source>
</reference>
<organism evidence="3 4">
    <name type="scientific">Actinophytocola xinjiangensis</name>
    <dbReference type="NCBI Taxonomy" id="485602"/>
    <lineage>
        <taxon>Bacteria</taxon>
        <taxon>Bacillati</taxon>
        <taxon>Actinomycetota</taxon>
        <taxon>Actinomycetes</taxon>
        <taxon>Pseudonocardiales</taxon>
        <taxon>Pseudonocardiaceae</taxon>
    </lineage>
</organism>
<comment type="caution">
    <text evidence="3">The sequence shown here is derived from an EMBL/GenBank/DDBJ whole genome shotgun (WGS) entry which is preliminary data.</text>
</comment>
<dbReference type="OrthoDB" id="5348911at2"/>
<evidence type="ECO:0000313" key="3">
    <source>
        <dbReference type="EMBL" id="OLF11477.1"/>
    </source>
</evidence>
<sequence>MDAKRILLGLAASVLVLGACAPGGAQEDGDGGGGAPADADKVTLTLNWVPYGEHAPFYHGVAQGFYADEGIDLEIKPGNGSGTTIQAVAQDQTTFGWADTPPLLKGIAAGMPVKSVGVFLQKGPASLEFLSDQKITSPADLKGKTVGGTPGDAMYATFPAWLKANGLSASDVTVVNMDAANKIAQLAEGQVDAIMGFFHDQGPTIEARTGKQVDYLLYADSGLNMLGTGIVASEQTLSDKADLVSRFVRATQKSWAEAVKDIPAAAQAMADNAENEPPLEVLIQQLELAEPLLQLDSVGAPGVNTEQQWADTIELMSQYAELENAGEPSAYWDGSHAGGSGS</sequence>
<dbReference type="EMBL" id="MSIF01000004">
    <property type="protein sequence ID" value="OLF11477.1"/>
    <property type="molecule type" value="Genomic_DNA"/>
</dbReference>
<dbReference type="GO" id="GO:0009228">
    <property type="term" value="P:thiamine biosynthetic process"/>
    <property type="evidence" value="ECO:0007669"/>
    <property type="project" value="InterPro"/>
</dbReference>
<evidence type="ECO:0000259" key="2">
    <source>
        <dbReference type="Pfam" id="PF09084"/>
    </source>
</evidence>
<dbReference type="InterPro" id="IPR015168">
    <property type="entry name" value="SsuA/THI5"/>
</dbReference>
<keyword evidence="1" id="KW-0732">Signal</keyword>
<feature type="chain" id="PRO_5038394543" evidence="1">
    <location>
        <begin position="26"/>
        <end position="342"/>
    </location>
</feature>
<dbReference type="Proteomes" id="UP000185696">
    <property type="component" value="Unassembled WGS sequence"/>
</dbReference>